<sequence length="178" mass="18957">MNTEPLHVLGTWVEVPMTVVEGCRLAEEEAMNDSREIGEVIGSMASFEGELEAATTPLHNVVNANVAARLIMDGMKPTSRDGTGDHPLHLVEDPVVAVMFIAGGGNVNAKNGMGLKPLHMASNVSVASVLVANGAFLFPAQILDGVVSIGRGTIQLRGYCWHVVWTRMIEDMGLGTHL</sequence>
<proteinExistence type="predicted"/>
<evidence type="ECO:0000313" key="1">
    <source>
        <dbReference type="EMBL" id="CBJ32643.1"/>
    </source>
</evidence>
<dbReference type="OrthoDB" id="10559000at2759"/>
<organism evidence="1 2">
    <name type="scientific">Ectocarpus siliculosus</name>
    <name type="common">Brown alga</name>
    <name type="synonym">Conferva siliculosa</name>
    <dbReference type="NCBI Taxonomy" id="2880"/>
    <lineage>
        <taxon>Eukaryota</taxon>
        <taxon>Sar</taxon>
        <taxon>Stramenopiles</taxon>
        <taxon>Ochrophyta</taxon>
        <taxon>PX clade</taxon>
        <taxon>Phaeophyceae</taxon>
        <taxon>Ectocarpales</taxon>
        <taxon>Ectocarpaceae</taxon>
        <taxon>Ectocarpus</taxon>
    </lineage>
</organism>
<dbReference type="Gene3D" id="1.25.40.20">
    <property type="entry name" value="Ankyrin repeat-containing domain"/>
    <property type="match status" value="1"/>
</dbReference>
<gene>
    <name evidence="1" type="ORF">Esi_0352_0021</name>
</gene>
<reference evidence="1 2" key="1">
    <citation type="journal article" date="2010" name="Nature">
        <title>The Ectocarpus genome and the independent evolution of multicellularity in brown algae.</title>
        <authorList>
            <person name="Cock J.M."/>
            <person name="Sterck L."/>
            <person name="Rouze P."/>
            <person name="Scornet D."/>
            <person name="Allen A.E."/>
            <person name="Amoutzias G."/>
            <person name="Anthouard V."/>
            <person name="Artiguenave F."/>
            <person name="Aury J.M."/>
            <person name="Badger J.H."/>
            <person name="Beszteri B."/>
            <person name="Billiau K."/>
            <person name="Bonnet E."/>
            <person name="Bothwell J.H."/>
            <person name="Bowler C."/>
            <person name="Boyen C."/>
            <person name="Brownlee C."/>
            <person name="Carrano C.J."/>
            <person name="Charrier B."/>
            <person name="Cho G.Y."/>
            <person name="Coelho S.M."/>
            <person name="Collen J."/>
            <person name="Corre E."/>
            <person name="Da Silva C."/>
            <person name="Delage L."/>
            <person name="Delaroque N."/>
            <person name="Dittami S.M."/>
            <person name="Doulbeau S."/>
            <person name="Elias M."/>
            <person name="Farnham G."/>
            <person name="Gachon C.M."/>
            <person name="Gschloessl B."/>
            <person name="Heesch S."/>
            <person name="Jabbari K."/>
            <person name="Jubin C."/>
            <person name="Kawai H."/>
            <person name="Kimura K."/>
            <person name="Kloareg B."/>
            <person name="Kupper F.C."/>
            <person name="Lang D."/>
            <person name="Le Bail A."/>
            <person name="Leblanc C."/>
            <person name="Lerouge P."/>
            <person name="Lohr M."/>
            <person name="Lopez P.J."/>
            <person name="Martens C."/>
            <person name="Maumus F."/>
            <person name="Michel G."/>
            <person name="Miranda-Saavedra D."/>
            <person name="Morales J."/>
            <person name="Moreau H."/>
            <person name="Motomura T."/>
            <person name="Nagasato C."/>
            <person name="Napoli C.A."/>
            <person name="Nelson D.R."/>
            <person name="Nyvall-Collen P."/>
            <person name="Peters A.F."/>
            <person name="Pommier C."/>
            <person name="Potin P."/>
            <person name="Poulain J."/>
            <person name="Quesneville H."/>
            <person name="Read B."/>
            <person name="Rensing S.A."/>
            <person name="Ritter A."/>
            <person name="Rousvoal S."/>
            <person name="Samanta M."/>
            <person name="Samson G."/>
            <person name="Schroeder D.C."/>
            <person name="Segurens B."/>
            <person name="Strittmatter M."/>
            <person name="Tonon T."/>
            <person name="Tregear J.W."/>
            <person name="Valentin K."/>
            <person name="von Dassow P."/>
            <person name="Yamagishi T."/>
            <person name="Van de Peer Y."/>
            <person name="Wincker P."/>
        </authorList>
    </citation>
    <scope>NUCLEOTIDE SEQUENCE [LARGE SCALE GENOMIC DNA]</scope>
    <source>
        <strain evidence="2">Ec32 / CCAP1310/4</strain>
    </source>
</reference>
<accession>D7FZ26</accession>
<dbReference type="Proteomes" id="UP000002630">
    <property type="component" value="Unassembled WGS sequence"/>
</dbReference>
<evidence type="ECO:0000313" key="2">
    <source>
        <dbReference type="Proteomes" id="UP000002630"/>
    </source>
</evidence>
<dbReference type="InParanoid" id="D7FZ26"/>
<dbReference type="SUPFAM" id="SSF48403">
    <property type="entry name" value="Ankyrin repeat"/>
    <property type="match status" value="1"/>
</dbReference>
<dbReference type="AlphaFoldDB" id="D7FZ26"/>
<dbReference type="EMBL" id="FN649760">
    <property type="protein sequence ID" value="CBJ32643.1"/>
    <property type="molecule type" value="Genomic_DNA"/>
</dbReference>
<keyword evidence="2" id="KW-1185">Reference proteome</keyword>
<dbReference type="InterPro" id="IPR036770">
    <property type="entry name" value="Ankyrin_rpt-contain_sf"/>
</dbReference>
<protein>
    <submittedName>
        <fullName evidence="1">Ankyrin repeat protein</fullName>
    </submittedName>
</protein>
<name>D7FZ26_ECTSI</name>